<dbReference type="AlphaFoldDB" id="A0A644XNL8"/>
<dbReference type="PANTHER" id="PTHR22916:SF64">
    <property type="entry name" value="TRANSFERASE, PUTATIVE-RELATED"/>
    <property type="match status" value="1"/>
</dbReference>
<dbReference type="CDD" id="cd00761">
    <property type="entry name" value="Glyco_tranf_GTA_type"/>
    <property type="match status" value="1"/>
</dbReference>
<dbReference type="Gene3D" id="3.90.550.10">
    <property type="entry name" value="Spore Coat Polysaccharide Biosynthesis Protein SpsA, Chain A"/>
    <property type="match status" value="1"/>
</dbReference>
<dbReference type="SUPFAM" id="SSF53448">
    <property type="entry name" value="Nucleotide-diphospho-sugar transferases"/>
    <property type="match status" value="1"/>
</dbReference>
<protein>
    <recommendedName>
        <fullName evidence="1">Glycosyltransferase 2-like domain-containing protein</fullName>
    </recommendedName>
</protein>
<evidence type="ECO:0000313" key="2">
    <source>
        <dbReference type="EMBL" id="MPM15674.1"/>
    </source>
</evidence>
<gene>
    <name evidence="2" type="ORF">SDC9_62045</name>
</gene>
<dbReference type="InterPro" id="IPR029044">
    <property type="entry name" value="Nucleotide-diphossugar_trans"/>
</dbReference>
<reference evidence="2" key="1">
    <citation type="submission" date="2019-08" db="EMBL/GenBank/DDBJ databases">
        <authorList>
            <person name="Kucharzyk K."/>
            <person name="Murdoch R.W."/>
            <person name="Higgins S."/>
            <person name="Loffler F."/>
        </authorList>
    </citation>
    <scope>NUCLEOTIDE SEQUENCE</scope>
</reference>
<accession>A0A644XNL8</accession>
<organism evidence="2">
    <name type="scientific">bioreactor metagenome</name>
    <dbReference type="NCBI Taxonomy" id="1076179"/>
    <lineage>
        <taxon>unclassified sequences</taxon>
        <taxon>metagenomes</taxon>
        <taxon>ecological metagenomes</taxon>
    </lineage>
</organism>
<dbReference type="Pfam" id="PF00535">
    <property type="entry name" value="Glycos_transf_2"/>
    <property type="match status" value="1"/>
</dbReference>
<comment type="caution">
    <text evidence="2">The sequence shown here is derived from an EMBL/GenBank/DDBJ whole genome shotgun (WGS) entry which is preliminary data.</text>
</comment>
<feature type="domain" description="Glycosyltransferase 2-like" evidence="1">
    <location>
        <begin position="4"/>
        <end position="152"/>
    </location>
</feature>
<dbReference type="EMBL" id="VSSQ01002482">
    <property type="protein sequence ID" value="MPM15674.1"/>
    <property type="molecule type" value="Genomic_DNA"/>
</dbReference>
<evidence type="ECO:0000259" key="1">
    <source>
        <dbReference type="Pfam" id="PF00535"/>
    </source>
</evidence>
<sequence length="318" mass="36554">MLDVIIPAYNAHATIGRTLHSIAMQTELKKIRVTIVDDCSPGGGYGGFVRRFSDEMEIQEVRTEQNGGPGVARQLGLDETDGDFVTFIDADDTFLAANSLSMLVREMERDGLDMAGGYFLEELEDGRFVNHGENFVWMFGKVYRRSFLDRFLIRFNETRANEDTGFNTLVKALTSHYKFIPQVVYLWHYREDSITRSEGGIYAHAAGHQGYIENMAWAISEMCARNLNKELIRKEAVSVLCRLYFMHMGICYQSPLYSEESMECIREFYRACCLPMEEMIPPVYLQEAFLEEQKRYKDNASAVIAAMTMKEFLAEVRR</sequence>
<name>A0A644XNL8_9ZZZZ</name>
<dbReference type="InterPro" id="IPR001173">
    <property type="entry name" value="Glyco_trans_2-like"/>
</dbReference>
<proteinExistence type="predicted"/>
<dbReference type="PANTHER" id="PTHR22916">
    <property type="entry name" value="GLYCOSYLTRANSFERASE"/>
    <property type="match status" value="1"/>
</dbReference>